<feature type="compositionally biased region" description="Basic and acidic residues" evidence="1">
    <location>
        <begin position="235"/>
        <end position="244"/>
    </location>
</feature>
<comment type="caution">
    <text evidence="2">The sequence shown here is derived from an EMBL/GenBank/DDBJ whole genome shotgun (WGS) entry which is preliminary data.</text>
</comment>
<dbReference type="PANTHER" id="PTHR19980">
    <property type="entry name" value="RNA CLEAVAGE STIMULATION FACTOR"/>
    <property type="match status" value="1"/>
</dbReference>
<keyword evidence="3" id="KW-1185">Reference proteome</keyword>
<accession>A0AA41VLC2</accession>
<dbReference type="AlphaFoldDB" id="A0AA41VLC2"/>
<gene>
    <name evidence="2" type="ORF">MKW94_022888</name>
</gene>
<proteinExistence type="predicted"/>
<organism evidence="2 3">
    <name type="scientific">Papaver nudicaule</name>
    <name type="common">Iceland poppy</name>
    <dbReference type="NCBI Taxonomy" id="74823"/>
    <lineage>
        <taxon>Eukaryota</taxon>
        <taxon>Viridiplantae</taxon>
        <taxon>Streptophyta</taxon>
        <taxon>Embryophyta</taxon>
        <taxon>Tracheophyta</taxon>
        <taxon>Spermatophyta</taxon>
        <taxon>Magnoliopsida</taxon>
        <taxon>Ranunculales</taxon>
        <taxon>Papaveraceae</taxon>
        <taxon>Papaveroideae</taxon>
        <taxon>Papaver</taxon>
    </lineage>
</organism>
<dbReference type="PANTHER" id="PTHR19980:SF0">
    <property type="entry name" value="CLEAVAGE STIMULATION FACTOR SUBUNIT 3"/>
    <property type="match status" value="1"/>
</dbReference>
<dbReference type="GO" id="GO:0005634">
    <property type="term" value="C:nucleus"/>
    <property type="evidence" value="ECO:0007669"/>
    <property type="project" value="TreeGrafter"/>
</dbReference>
<name>A0AA41VLC2_PAPNU</name>
<evidence type="ECO:0000313" key="3">
    <source>
        <dbReference type="Proteomes" id="UP001177140"/>
    </source>
</evidence>
<feature type="non-terminal residue" evidence="2">
    <location>
        <position position="1"/>
    </location>
</feature>
<dbReference type="Proteomes" id="UP001177140">
    <property type="component" value="Unassembled WGS sequence"/>
</dbReference>
<sequence>VEQRRKEALSRTGEDGSSAFEGSLHDVVSRYSFMDLWPCSSKDLDYLARQEWLAKNINKKAEKSVLLNGVGSLEIGSAGLPNNAKTSATSAKVIYPDTTQMIIYDPRQKQGAALLPNTTVPGLPAASNSVIPAPAAPLAGGTGTTKALNEILKVLPPSLVAFVTHLPSVDGPSPDVDIVLSILLQSNVAPVQTGKLGNAHQQMPSAPAPSTSDLSGANKSRPNSGGVPFKSTGGKRKDMDRQQEDETLTQSRPLPRDLFKIRQMQKARRVTSSQTGSASGGGSAFSGELSGSTE</sequence>
<feature type="compositionally biased region" description="Low complexity" evidence="1">
    <location>
        <begin position="285"/>
        <end position="294"/>
    </location>
</feature>
<dbReference type="EMBL" id="JAJJMA010246553">
    <property type="protein sequence ID" value="MCL7043436.1"/>
    <property type="molecule type" value="Genomic_DNA"/>
</dbReference>
<protein>
    <submittedName>
        <fullName evidence="2">Uncharacterized protein</fullName>
    </submittedName>
</protein>
<feature type="region of interest" description="Disordered" evidence="1">
    <location>
        <begin position="197"/>
        <end position="294"/>
    </location>
</feature>
<dbReference type="GO" id="GO:0031124">
    <property type="term" value="P:mRNA 3'-end processing"/>
    <property type="evidence" value="ECO:0007669"/>
    <property type="project" value="InterPro"/>
</dbReference>
<evidence type="ECO:0000313" key="2">
    <source>
        <dbReference type="EMBL" id="MCL7043436.1"/>
    </source>
</evidence>
<evidence type="ECO:0000256" key="1">
    <source>
        <dbReference type="SAM" id="MobiDB-lite"/>
    </source>
</evidence>
<reference evidence="2" key="1">
    <citation type="submission" date="2022-03" db="EMBL/GenBank/DDBJ databases">
        <title>A functionally conserved STORR gene fusion in Papaver species that diverged 16.8 million years ago.</title>
        <authorList>
            <person name="Catania T."/>
        </authorList>
    </citation>
    <scope>NUCLEOTIDE SEQUENCE</scope>
    <source>
        <strain evidence="2">S-191538</strain>
    </source>
</reference>
<dbReference type="GO" id="GO:0003729">
    <property type="term" value="F:mRNA binding"/>
    <property type="evidence" value="ECO:0007669"/>
    <property type="project" value="TreeGrafter"/>
</dbReference>
<feature type="compositionally biased region" description="Polar residues" evidence="1">
    <location>
        <begin position="199"/>
        <end position="223"/>
    </location>
</feature>
<dbReference type="InterPro" id="IPR045243">
    <property type="entry name" value="Rna14-like"/>
</dbReference>